<keyword evidence="1" id="KW-0472">Membrane</keyword>
<evidence type="ECO:0000259" key="2">
    <source>
        <dbReference type="Pfam" id="PF01979"/>
    </source>
</evidence>
<feature type="domain" description="Amidohydrolase-related" evidence="2">
    <location>
        <begin position="122"/>
        <end position="473"/>
    </location>
</feature>
<proteinExistence type="predicted"/>
<dbReference type="Gene3D" id="3.40.50.10910">
    <property type="entry name" value="Amidohydrolase"/>
    <property type="match status" value="1"/>
</dbReference>
<organism evidence="3 4">
    <name type="scientific">Tunturiibacter lichenicola</name>
    <dbReference type="NCBI Taxonomy" id="2051959"/>
    <lineage>
        <taxon>Bacteria</taxon>
        <taxon>Pseudomonadati</taxon>
        <taxon>Acidobacteriota</taxon>
        <taxon>Terriglobia</taxon>
        <taxon>Terriglobales</taxon>
        <taxon>Acidobacteriaceae</taxon>
        <taxon>Tunturiibacter</taxon>
    </lineage>
</organism>
<dbReference type="AlphaFoldDB" id="A0A7Y9NKA5"/>
<dbReference type="PANTHER" id="PTHR43135">
    <property type="entry name" value="ALPHA-D-RIBOSE 1-METHYLPHOSPHONATE 5-TRIPHOSPHATE DIPHOSPHATASE"/>
    <property type="match status" value="1"/>
</dbReference>
<accession>A0A7Y9NKA5</accession>
<sequence length="494" mass="53077">MGVVQALAGAAAGGFAAIAGLLVERFASKKPMTARSNFVVIAILLGGSLARAQNAAVQLVPGRRMPVQQVVMLRNARVIDGTGAAPQEHVSLLLRNGKIEQVGGAEMAVPVEAQVRDLTGKTVIPGLICAHSHLGLIVDDAESSATGYTRENVTAQLIQYERYGVTTILSLGLNRDLVFVLRDEQQAGRLAGASIFTAGRGIGVPDGAPPLLSAADQIYRPTTEKDARRDVDEMAAQRVDIIKIWVDKLHGKVPEMTPEIYKAVIDEAHKRHVRVAAHEYALEDAKQLVADGVDVLAHSVRDQVVDDVFVRSMKQHHVWYVPTFTVDESAYIYAQNAAFMQTPFFQQAAGPKLMAKFSAPGYAEKIMQDPQTAQHQKDFEVGQQNLKKVFDAGVSVGFGTDSGALPGRIPGFAEHHELALMVRAGLTPLQAITAATGENAKLLHAGDRGTIAPGKRADLLVLDADPLVDIGNTQRIFAVYHDGHNIADLPGRTK</sequence>
<feature type="transmembrane region" description="Helical" evidence="1">
    <location>
        <begin position="35"/>
        <end position="52"/>
    </location>
</feature>
<keyword evidence="3" id="KW-0378">Hydrolase</keyword>
<dbReference type="GO" id="GO:0016810">
    <property type="term" value="F:hydrolase activity, acting on carbon-nitrogen (but not peptide) bonds"/>
    <property type="evidence" value="ECO:0007669"/>
    <property type="project" value="InterPro"/>
</dbReference>
<dbReference type="Pfam" id="PF01979">
    <property type="entry name" value="Amidohydro_1"/>
    <property type="match status" value="1"/>
</dbReference>
<dbReference type="PANTHER" id="PTHR43135:SF3">
    <property type="entry name" value="ALPHA-D-RIBOSE 1-METHYLPHOSPHONATE 5-TRIPHOSPHATE DIPHOSPHATASE"/>
    <property type="match status" value="1"/>
</dbReference>
<evidence type="ECO:0000256" key="1">
    <source>
        <dbReference type="SAM" id="Phobius"/>
    </source>
</evidence>
<protein>
    <submittedName>
        <fullName evidence="3">Imidazolonepropionase-like amidohydrolase</fullName>
    </submittedName>
</protein>
<dbReference type="EMBL" id="JACCCV010000001">
    <property type="protein sequence ID" value="NYF50946.1"/>
    <property type="molecule type" value="Genomic_DNA"/>
</dbReference>
<dbReference type="Gene3D" id="3.30.110.90">
    <property type="entry name" value="Amidohydrolase"/>
    <property type="match status" value="1"/>
</dbReference>
<dbReference type="Gene3D" id="2.30.40.10">
    <property type="entry name" value="Urease, subunit C, domain 1"/>
    <property type="match status" value="1"/>
</dbReference>
<keyword evidence="1" id="KW-1133">Transmembrane helix</keyword>
<dbReference type="InterPro" id="IPR011059">
    <property type="entry name" value="Metal-dep_hydrolase_composite"/>
</dbReference>
<dbReference type="SUPFAM" id="SSF51556">
    <property type="entry name" value="Metallo-dependent hydrolases"/>
    <property type="match status" value="1"/>
</dbReference>
<dbReference type="Proteomes" id="UP000534186">
    <property type="component" value="Unassembled WGS sequence"/>
</dbReference>
<name>A0A7Y9NKA5_9BACT</name>
<dbReference type="InterPro" id="IPR006680">
    <property type="entry name" value="Amidohydro-rel"/>
</dbReference>
<dbReference type="InterPro" id="IPR051781">
    <property type="entry name" value="Metallo-dep_Hydrolase"/>
</dbReference>
<dbReference type="SUPFAM" id="SSF51338">
    <property type="entry name" value="Composite domain of metallo-dependent hydrolases"/>
    <property type="match status" value="1"/>
</dbReference>
<evidence type="ECO:0000313" key="4">
    <source>
        <dbReference type="Proteomes" id="UP000534186"/>
    </source>
</evidence>
<gene>
    <name evidence="3" type="ORF">HDF12_001311</name>
</gene>
<comment type="caution">
    <text evidence="3">The sequence shown here is derived from an EMBL/GenBank/DDBJ whole genome shotgun (WGS) entry which is preliminary data.</text>
</comment>
<dbReference type="Gene3D" id="1.20.58.520">
    <property type="entry name" value="Amidohydrolase"/>
    <property type="match status" value="1"/>
</dbReference>
<dbReference type="InterPro" id="IPR032466">
    <property type="entry name" value="Metal_Hydrolase"/>
</dbReference>
<evidence type="ECO:0000313" key="3">
    <source>
        <dbReference type="EMBL" id="NYF50946.1"/>
    </source>
</evidence>
<reference evidence="3 4" key="1">
    <citation type="submission" date="2020-07" db="EMBL/GenBank/DDBJ databases">
        <title>Genomic Encyclopedia of Type Strains, Phase IV (KMG-V): Genome sequencing to study the core and pangenomes of soil and plant-associated prokaryotes.</title>
        <authorList>
            <person name="Whitman W."/>
        </authorList>
    </citation>
    <scope>NUCLEOTIDE SEQUENCE [LARGE SCALE GENOMIC DNA]</scope>
    <source>
        <strain evidence="3 4">M8UP30</strain>
    </source>
</reference>
<feature type="transmembrane region" description="Helical" evidence="1">
    <location>
        <begin position="6"/>
        <end position="23"/>
    </location>
</feature>
<keyword evidence="1" id="KW-0812">Transmembrane</keyword>